<feature type="coiled-coil region" evidence="1">
    <location>
        <begin position="38"/>
        <end position="65"/>
    </location>
</feature>
<evidence type="ECO:0000256" key="1">
    <source>
        <dbReference type="SAM" id="Coils"/>
    </source>
</evidence>
<dbReference type="Proteomes" id="UP000636709">
    <property type="component" value="Unassembled WGS sequence"/>
</dbReference>
<organism evidence="3 4">
    <name type="scientific">Digitaria exilis</name>
    <dbReference type="NCBI Taxonomy" id="1010633"/>
    <lineage>
        <taxon>Eukaryota</taxon>
        <taxon>Viridiplantae</taxon>
        <taxon>Streptophyta</taxon>
        <taxon>Embryophyta</taxon>
        <taxon>Tracheophyta</taxon>
        <taxon>Spermatophyta</taxon>
        <taxon>Magnoliopsida</taxon>
        <taxon>Liliopsida</taxon>
        <taxon>Poales</taxon>
        <taxon>Poaceae</taxon>
        <taxon>PACMAD clade</taxon>
        <taxon>Panicoideae</taxon>
        <taxon>Panicodae</taxon>
        <taxon>Paniceae</taxon>
        <taxon>Anthephorinae</taxon>
        <taxon>Digitaria</taxon>
    </lineage>
</organism>
<name>A0A835E5G5_9POAL</name>
<dbReference type="EMBL" id="JACEFO010002347">
    <property type="protein sequence ID" value="KAF8664661.1"/>
    <property type="molecule type" value="Genomic_DNA"/>
</dbReference>
<proteinExistence type="predicted"/>
<evidence type="ECO:0000256" key="2">
    <source>
        <dbReference type="SAM" id="MobiDB-lite"/>
    </source>
</evidence>
<evidence type="ECO:0000313" key="4">
    <source>
        <dbReference type="Proteomes" id="UP000636709"/>
    </source>
</evidence>
<accession>A0A835E5G5</accession>
<comment type="caution">
    <text evidence="3">The sequence shown here is derived from an EMBL/GenBank/DDBJ whole genome shotgun (WGS) entry which is preliminary data.</text>
</comment>
<keyword evidence="1" id="KW-0175">Coiled coil</keyword>
<dbReference type="AlphaFoldDB" id="A0A835E5G5"/>
<sequence length="162" mass="18789">MEGEFVALSPAMAAGGDMKNERKLGVRSLRSLRRCVRLATIKEAAASEQSEILRLKREADALMKRTPEEEAEVQRLMMRKHKRESDAFMNRTTSTEEEPQPQPAAGNKRRKELREELSELYYKRKAIAENMLEQERALIRQLRNKGYAEDYTEVEVTDDEDN</sequence>
<feature type="region of interest" description="Disordered" evidence="2">
    <location>
        <begin position="80"/>
        <end position="112"/>
    </location>
</feature>
<gene>
    <name evidence="3" type="ORF">HU200_054370</name>
</gene>
<evidence type="ECO:0000313" key="3">
    <source>
        <dbReference type="EMBL" id="KAF8664661.1"/>
    </source>
</evidence>
<keyword evidence="4" id="KW-1185">Reference proteome</keyword>
<protein>
    <submittedName>
        <fullName evidence="3">Uncharacterized protein</fullName>
    </submittedName>
</protein>
<reference evidence="3" key="1">
    <citation type="submission" date="2020-07" db="EMBL/GenBank/DDBJ databases">
        <title>Genome sequence and genetic diversity analysis of an under-domesticated orphan crop, white fonio (Digitaria exilis).</title>
        <authorList>
            <person name="Bennetzen J.L."/>
            <person name="Chen S."/>
            <person name="Ma X."/>
            <person name="Wang X."/>
            <person name="Yssel A.E.J."/>
            <person name="Chaluvadi S.R."/>
            <person name="Johnson M."/>
            <person name="Gangashetty P."/>
            <person name="Hamidou F."/>
            <person name="Sanogo M.D."/>
            <person name="Zwaenepoel A."/>
            <person name="Wallace J."/>
            <person name="Van De Peer Y."/>
            <person name="Van Deynze A."/>
        </authorList>
    </citation>
    <scope>NUCLEOTIDE SEQUENCE</scope>
    <source>
        <tissue evidence="3">Leaves</tissue>
    </source>
</reference>